<evidence type="ECO:0000313" key="1">
    <source>
        <dbReference type="EMBL" id="ALO25600.1"/>
    </source>
</evidence>
<accession>A0A0S2IPL4</accession>
<reference evidence="1 2" key="1">
    <citation type="journal article" date="2015" name="PLoS Negl. Trop. Dis.">
        <title>Distribution of Plasmids in Distinct Leptospira Pathogenic Species.</title>
        <authorList>
            <person name="Wang Y."/>
            <person name="Zhuang X."/>
            <person name="Zhong Y."/>
            <person name="Zhang C."/>
            <person name="Zhang Y."/>
            <person name="Zeng L."/>
            <person name="Zhu Y."/>
            <person name="He P."/>
            <person name="Dong K."/>
            <person name="Pal U."/>
            <person name="Guo X."/>
            <person name="Qin J."/>
        </authorList>
    </citation>
    <scope>NUCLEOTIDE SEQUENCE [LARGE SCALE GENOMIC DNA]</scope>
    <source>
        <strain evidence="1 2">56604</strain>
    </source>
</reference>
<protein>
    <submittedName>
        <fullName evidence="1">Uncharacterized protein</fullName>
    </submittedName>
</protein>
<evidence type="ECO:0000313" key="2">
    <source>
        <dbReference type="Proteomes" id="UP000058857"/>
    </source>
</evidence>
<dbReference type="Proteomes" id="UP000058857">
    <property type="component" value="Chromosome 1"/>
</dbReference>
<dbReference type="EMBL" id="CP012029">
    <property type="protein sequence ID" value="ALO25600.1"/>
    <property type="molecule type" value="Genomic_DNA"/>
</dbReference>
<gene>
    <name evidence="1" type="ORF">LBBP_01302</name>
</gene>
<organism evidence="1">
    <name type="scientific">Leptospira borgpetersenii serovar Ballum</name>
    <dbReference type="NCBI Taxonomy" id="280505"/>
    <lineage>
        <taxon>Bacteria</taxon>
        <taxon>Pseudomonadati</taxon>
        <taxon>Spirochaetota</taxon>
        <taxon>Spirochaetia</taxon>
        <taxon>Leptospirales</taxon>
        <taxon>Leptospiraceae</taxon>
        <taxon>Leptospira</taxon>
    </lineage>
</organism>
<sequence>MPFIKSKIYLVNKKYIVEEKLLGRRDYGIFLWFSKKNGMRLLYRIQETEKIIFAHISIYY</sequence>
<dbReference type="AlphaFoldDB" id="A0A0S2IPL4"/>
<proteinExistence type="predicted"/>
<dbReference type="PATRIC" id="fig|280505.15.peg.1269"/>
<name>A0A0S2IPL4_LEPBO</name>